<dbReference type="InterPro" id="IPR000415">
    <property type="entry name" value="Nitroreductase-like"/>
</dbReference>
<dbReference type="EMBL" id="RKHY01000002">
    <property type="protein sequence ID" value="ROS32002.1"/>
    <property type="molecule type" value="Genomic_DNA"/>
</dbReference>
<dbReference type="RefSeq" id="WP_231961017.1">
    <property type="nucleotide sequence ID" value="NZ_RKHY01000002.1"/>
</dbReference>
<dbReference type="NCBIfam" id="NF047509">
    <property type="entry name" value="Rv3131_FMN_oxido"/>
    <property type="match status" value="1"/>
</dbReference>
<evidence type="ECO:0000313" key="3">
    <source>
        <dbReference type="Proteomes" id="UP000274843"/>
    </source>
</evidence>
<dbReference type="SUPFAM" id="SSF55469">
    <property type="entry name" value="FMN-dependent nitroreductase-like"/>
    <property type="match status" value="2"/>
</dbReference>
<sequence length="326" mass="35124">MTAPMADGFARALAAAVKAPSPHNTQPWRFEVRGSRIDVLLDPERVLPVSDPGARQARLACGAAAFNLVTTLRGEGRRVSVRFLPGPRRLVTVEVLGRHEPAEAERRLAAAVHARHTNRRPFQDRPVPERARSALVAAARDGGADLHLLDRGARYDAVAALVRRAERLQETDERYLGETRRWTGRPRGETSGVPAAAAGPPASPAPALALREFAGSQDLPAREYEQQPLLGVVTTRHPGQDTRAGFAVERVLLTATVHGLSASFLSQPFEVPGPRGELAALFRREGEPHTLLRLGFGFTTPGAPRRPADEVTTVVGESGRAEGLHG</sequence>
<dbReference type="AlphaFoldDB" id="A0A3N2G5T2"/>
<organism evidence="2 3">
    <name type="scientific">Amycolatopsis thermoflava</name>
    <dbReference type="NCBI Taxonomy" id="84480"/>
    <lineage>
        <taxon>Bacteria</taxon>
        <taxon>Bacillati</taxon>
        <taxon>Actinomycetota</taxon>
        <taxon>Actinomycetes</taxon>
        <taxon>Pseudonocardiales</taxon>
        <taxon>Pseudonocardiaceae</taxon>
        <taxon>Amycolatopsis</taxon>
        <taxon>Amycolatopsis methanolica group</taxon>
    </lineage>
</organism>
<protein>
    <recommendedName>
        <fullName evidence="4">Nitroreductase domain-containing protein</fullName>
    </recommendedName>
</protein>
<accession>A0A3N2G5T2</accession>
<keyword evidence="3" id="KW-1185">Reference proteome</keyword>
<gene>
    <name evidence="2" type="ORF">EDD35_7742</name>
</gene>
<reference evidence="2 3" key="1">
    <citation type="submission" date="2018-11" db="EMBL/GenBank/DDBJ databases">
        <title>Sequencing the genomes of 1000 actinobacteria strains.</title>
        <authorList>
            <person name="Klenk H.-P."/>
        </authorList>
    </citation>
    <scope>NUCLEOTIDE SEQUENCE [LARGE SCALE GENOMIC DNA]</scope>
    <source>
        <strain evidence="2 3">DSM 44348</strain>
    </source>
</reference>
<proteinExistence type="predicted"/>
<evidence type="ECO:0008006" key="4">
    <source>
        <dbReference type="Google" id="ProtNLM"/>
    </source>
</evidence>
<dbReference type="GO" id="GO:0016491">
    <property type="term" value="F:oxidoreductase activity"/>
    <property type="evidence" value="ECO:0007669"/>
    <property type="project" value="InterPro"/>
</dbReference>
<evidence type="ECO:0000256" key="1">
    <source>
        <dbReference type="SAM" id="MobiDB-lite"/>
    </source>
</evidence>
<feature type="region of interest" description="Disordered" evidence="1">
    <location>
        <begin position="177"/>
        <end position="203"/>
    </location>
</feature>
<comment type="caution">
    <text evidence="2">The sequence shown here is derived from an EMBL/GenBank/DDBJ whole genome shotgun (WGS) entry which is preliminary data.</text>
</comment>
<name>A0A3N2G5T2_9PSEU</name>
<dbReference type="Proteomes" id="UP000274843">
    <property type="component" value="Unassembled WGS sequence"/>
</dbReference>
<feature type="compositionally biased region" description="Low complexity" evidence="1">
    <location>
        <begin position="194"/>
        <end position="203"/>
    </location>
</feature>
<dbReference type="Gene3D" id="3.40.109.10">
    <property type="entry name" value="NADH Oxidase"/>
    <property type="match status" value="1"/>
</dbReference>
<dbReference type="GeneID" id="301848972"/>
<evidence type="ECO:0000313" key="2">
    <source>
        <dbReference type="EMBL" id="ROS32002.1"/>
    </source>
</evidence>